<accession>A0A537L7M0</accession>
<dbReference type="Proteomes" id="UP000318661">
    <property type="component" value="Unassembled WGS sequence"/>
</dbReference>
<evidence type="ECO:0000256" key="7">
    <source>
        <dbReference type="RuleBase" id="RU363032"/>
    </source>
</evidence>
<dbReference type="Pfam" id="PF12911">
    <property type="entry name" value="OppC_N"/>
    <property type="match status" value="1"/>
</dbReference>
<keyword evidence="4 7" id="KW-0812">Transmembrane</keyword>
<evidence type="ECO:0000259" key="8">
    <source>
        <dbReference type="PROSITE" id="PS50928"/>
    </source>
</evidence>
<evidence type="ECO:0000256" key="5">
    <source>
        <dbReference type="ARBA" id="ARBA00022989"/>
    </source>
</evidence>
<reference evidence="9 10" key="1">
    <citation type="journal article" date="2019" name="Nat. Microbiol.">
        <title>Mediterranean grassland soil C-N compound turnover is dependent on rainfall and depth, and is mediated by genomically divergent microorganisms.</title>
        <authorList>
            <person name="Diamond S."/>
            <person name="Andeer P.F."/>
            <person name="Li Z."/>
            <person name="Crits-Christoph A."/>
            <person name="Burstein D."/>
            <person name="Anantharaman K."/>
            <person name="Lane K.R."/>
            <person name="Thomas B.C."/>
            <person name="Pan C."/>
            <person name="Northen T.R."/>
            <person name="Banfield J.F."/>
        </authorList>
    </citation>
    <scope>NUCLEOTIDE SEQUENCE [LARGE SCALE GENOMIC DNA]</scope>
    <source>
        <strain evidence="9">NP_2</strain>
    </source>
</reference>
<comment type="caution">
    <text evidence="9">The sequence shown here is derived from an EMBL/GenBank/DDBJ whole genome shotgun (WGS) entry which is preliminary data.</text>
</comment>
<evidence type="ECO:0000256" key="4">
    <source>
        <dbReference type="ARBA" id="ARBA00022692"/>
    </source>
</evidence>
<dbReference type="InterPro" id="IPR035906">
    <property type="entry name" value="MetI-like_sf"/>
</dbReference>
<keyword evidence="3" id="KW-1003">Cell membrane</keyword>
<dbReference type="Pfam" id="PF00528">
    <property type="entry name" value="BPD_transp_1"/>
    <property type="match status" value="1"/>
</dbReference>
<dbReference type="PANTHER" id="PTHR43386:SF25">
    <property type="entry name" value="PEPTIDE ABC TRANSPORTER PERMEASE PROTEIN"/>
    <property type="match status" value="1"/>
</dbReference>
<evidence type="ECO:0000256" key="6">
    <source>
        <dbReference type="ARBA" id="ARBA00023136"/>
    </source>
</evidence>
<comment type="similarity">
    <text evidence="7">Belongs to the binding-protein-dependent transport system permease family.</text>
</comment>
<dbReference type="SUPFAM" id="SSF161098">
    <property type="entry name" value="MetI-like"/>
    <property type="match status" value="1"/>
</dbReference>
<dbReference type="InterPro" id="IPR025966">
    <property type="entry name" value="OppC_N"/>
</dbReference>
<evidence type="ECO:0000313" key="10">
    <source>
        <dbReference type="Proteomes" id="UP000318661"/>
    </source>
</evidence>
<dbReference type="PROSITE" id="PS50928">
    <property type="entry name" value="ABC_TM1"/>
    <property type="match status" value="1"/>
</dbReference>
<dbReference type="GO" id="GO:0005886">
    <property type="term" value="C:plasma membrane"/>
    <property type="evidence" value="ECO:0007669"/>
    <property type="project" value="UniProtKB-SubCell"/>
</dbReference>
<dbReference type="Gene3D" id="1.10.3720.10">
    <property type="entry name" value="MetI-like"/>
    <property type="match status" value="1"/>
</dbReference>
<evidence type="ECO:0000256" key="2">
    <source>
        <dbReference type="ARBA" id="ARBA00022448"/>
    </source>
</evidence>
<evidence type="ECO:0000256" key="3">
    <source>
        <dbReference type="ARBA" id="ARBA00022475"/>
    </source>
</evidence>
<keyword evidence="5 7" id="KW-1133">Transmembrane helix</keyword>
<dbReference type="CDD" id="cd06261">
    <property type="entry name" value="TM_PBP2"/>
    <property type="match status" value="1"/>
</dbReference>
<evidence type="ECO:0000256" key="1">
    <source>
        <dbReference type="ARBA" id="ARBA00004651"/>
    </source>
</evidence>
<keyword evidence="6 7" id="KW-0472">Membrane</keyword>
<dbReference type="InterPro" id="IPR050366">
    <property type="entry name" value="BP-dependent_transpt_permease"/>
</dbReference>
<name>A0A537L7M0_9BACT</name>
<feature type="domain" description="ABC transmembrane type-1" evidence="8">
    <location>
        <begin position="86"/>
        <end position="275"/>
    </location>
</feature>
<protein>
    <submittedName>
        <fullName evidence="9">ABC transporter permease</fullName>
    </submittedName>
</protein>
<feature type="transmembrane region" description="Helical" evidence="7">
    <location>
        <begin position="252"/>
        <end position="275"/>
    </location>
</feature>
<evidence type="ECO:0000313" key="9">
    <source>
        <dbReference type="EMBL" id="TMJ04024.1"/>
    </source>
</evidence>
<organism evidence="9 10">
    <name type="scientific">Candidatus Segetimicrobium genomatis</name>
    <dbReference type="NCBI Taxonomy" id="2569760"/>
    <lineage>
        <taxon>Bacteria</taxon>
        <taxon>Bacillati</taxon>
        <taxon>Candidatus Sysuimicrobiota</taxon>
        <taxon>Candidatus Sysuimicrobiia</taxon>
        <taxon>Candidatus Sysuimicrobiales</taxon>
        <taxon>Candidatus Segetimicrobiaceae</taxon>
        <taxon>Candidatus Segetimicrobium</taxon>
    </lineage>
</organism>
<keyword evidence="2 7" id="KW-0813">Transport</keyword>
<gene>
    <name evidence="9" type="ORF">E6G99_10905</name>
</gene>
<feature type="transmembrane region" description="Helical" evidence="7">
    <location>
        <begin position="207"/>
        <end position="232"/>
    </location>
</feature>
<proteinExistence type="inferred from homology"/>
<dbReference type="AlphaFoldDB" id="A0A537L7M0"/>
<feature type="transmembrane region" description="Helical" evidence="7">
    <location>
        <begin position="134"/>
        <end position="161"/>
    </location>
</feature>
<dbReference type="EMBL" id="VBAJ01000273">
    <property type="protein sequence ID" value="TMJ04024.1"/>
    <property type="molecule type" value="Genomic_DNA"/>
</dbReference>
<feature type="transmembrane region" description="Helical" evidence="7">
    <location>
        <begin position="92"/>
        <end position="114"/>
    </location>
</feature>
<feature type="transmembrane region" description="Helical" evidence="7">
    <location>
        <begin position="23"/>
        <end position="43"/>
    </location>
</feature>
<dbReference type="GO" id="GO:0055085">
    <property type="term" value="P:transmembrane transport"/>
    <property type="evidence" value="ECO:0007669"/>
    <property type="project" value="InterPro"/>
</dbReference>
<comment type="subcellular location">
    <subcellularLocation>
        <location evidence="1 7">Cell membrane</location>
        <topology evidence="1 7">Multi-pass membrane protein</topology>
    </subcellularLocation>
</comment>
<dbReference type="InterPro" id="IPR000515">
    <property type="entry name" value="MetI-like"/>
</dbReference>
<dbReference type="PANTHER" id="PTHR43386">
    <property type="entry name" value="OLIGOPEPTIDE TRANSPORT SYSTEM PERMEASE PROTEIN APPC"/>
    <property type="match status" value="1"/>
</dbReference>
<sequence>MSAQLAQHERYWVGRSAVHWRRFRLLLIGGCLVGLVVLSAIFADVISPYSPYDIDVAIKLQPPSRAHWLGTDEFGRDVLSRVIHAARISVKVAAVAVSVGLIGGGVIGIAAGYFGGPVDMVLMRFMELLFSFPAILLAIVLMAVLGTSILNAMTAIGIIFIPGFSRLARAATQDVLRQQYIEAAHTVGMSDVCIVTREILPNIITPLFVEAMAAFAYAVLLESSLSFLGLGAQPPEPSWGNMLNSGRGFMDQAPWLSVVPGMAMLIGVLGFNLLGDGLRDVFDPRLREAA</sequence>